<evidence type="ECO:0000256" key="1">
    <source>
        <dbReference type="SAM" id="MobiDB-lite"/>
    </source>
</evidence>
<evidence type="ECO:0000313" key="2">
    <source>
        <dbReference type="EMBL" id="SPC91737.1"/>
    </source>
</evidence>
<feature type="region of interest" description="Disordered" evidence="1">
    <location>
        <begin position="33"/>
        <end position="55"/>
    </location>
</feature>
<organism evidence="2">
    <name type="scientific">Fagus sylvatica</name>
    <name type="common">Beechnut</name>
    <dbReference type="NCBI Taxonomy" id="28930"/>
    <lineage>
        <taxon>Eukaryota</taxon>
        <taxon>Viridiplantae</taxon>
        <taxon>Streptophyta</taxon>
        <taxon>Embryophyta</taxon>
        <taxon>Tracheophyta</taxon>
        <taxon>Spermatophyta</taxon>
        <taxon>Magnoliopsida</taxon>
        <taxon>eudicotyledons</taxon>
        <taxon>Gunneridae</taxon>
        <taxon>Pentapetalae</taxon>
        <taxon>rosids</taxon>
        <taxon>fabids</taxon>
        <taxon>Fagales</taxon>
        <taxon>Fagaceae</taxon>
        <taxon>Fagus</taxon>
    </lineage>
</organism>
<accession>A0A2N9FLT2</accession>
<sequence length="195" mass="22374">MEFKFRAVDDRPPPFPTPPSSYGYFSEQALRVSAGFPATDPRPKPEQSHNPNGPREAILQRELEKERIREEIIAAEITRRRVLEAEVRRELMMEREMAMKRLTAMGSSAEGGSLLEYRLAMHQYDGFAFPGRISAFDMFQMPLQLPEAMPLNVKQPSEINKDKLIVLGTFVDFSLPFANPLVWMERDEGGVEERE</sequence>
<proteinExistence type="predicted"/>
<gene>
    <name evidence="2" type="ORF">FSB_LOCUS19619</name>
</gene>
<protein>
    <submittedName>
        <fullName evidence="2">Uncharacterized protein</fullName>
    </submittedName>
</protein>
<reference evidence="2" key="1">
    <citation type="submission" date="2018-02" db="EMBL/GenBank/DDBJ databases">
        <authorList>
            <person name="Cohen D.B."/>
            <person name="Kent A.D."/>
        </authorList>
    </citation>
    <scope>NUCLEOTIDE SEQUENCE</scope>
</reference>
<dbReference type="PANTHER" id="PTHR47487:SF8">
    <property type="entry name" value="OS08G0270900 PROTEIN"/>
    <property type="match status" value="1"/>
</dbReference>
<dbReference type="AlphaFoldDB" id="A0A2N9FLT2"/>
<name>A0A2N9FLT2_FAGSY</name>
<dbReference type="PANTHER" id="PTHR47487">
    <property type="entry name" value="OS06G0651300 PROTEIN-RELATED"/>
    <property type="match status" value="1"/>
</dbReference>
<feature type="compositionally biased region" description="Basic and acidic residues" evidence="1">
    <location>
        <begin position="1"/>
        <end position="12"/>
    </location>
</feature>
<dbReference type="EMBL" id="OIVN01001247">
    <property type="protein sequence ID" value="SPC91737.1"/>
    <property type="molecule type" value="Genomic_DNA"/>
</dbReference>
<feature type="region of interest" description="Disordered" evidence="1">
    <location>
        <begin position="1"/>
        <end position="21"/>
    </location>
</feature>